<dbReference type="AlphaFoldDB" id="A0A014P5A2"/>
<name>A0A014P5A2_9HYPO</name>
<comment type="caution">
    <text evidence="1">The sequence shown here is derived from an EMBL/GenBank/DDBJ whole genome shotgun (WGS) entry which is preliminary data.</text>
</comment>
<evidence type="ECO:0000313" key="2">
    <source>
        <dbReference type="Proteomes" id="UP000030151"/>
    </source>
</evidence>
<dbReference type="eggNOG" id="ENOG502T48B">
    <property type="taxonomic scope" value="Eukaryota"/>
</dbReference>
<dbReference type="EMBL" id="JELW01000036">
    <property type="protein sequence ID" value="EXU97468.1"/>
    <property type="molecule type" value="Genomic_DNA"/>
</dbReference>
<accession>A0A014P5A2</accession>
<gene>
    <name evidence="1" type="ORF">X797_009377</name>
</gene>
<dbReference type="OrthoDB" id="4941456at2759"/>
<organism evidence="1 2">
    <name type="scientific">Metarhizium robertsii</name>
    <dbReference type="NCBI Taxonomy" id="568076"/>
    <lineage>
        <taxon>Eukaryota</taxon>
        <taxon>Fungi</taxon>
        <taxon>Dikarya</taxon>
        <taxon>Ascomycota</taxon>
        <taxon>Pezizomycotina</taxon>
        <taxon>Sordariomycetes</taxon>
        <taxon>Hypocreomycetidae</taxon>
        <taxon>Hypocreales</taxon>
        <taxon>Clavicipitaceae</taxon>
        <taxon>Metarhizium</taxon>
    </lineage>
</organism>
<protein>
    <submittedName>
        <fullName evidence="1">Uncharacterized protein</fullName>
    </submittedName>
</protein>
<sequence>MAEAPRDEVIERVRAVAKLRRQREQERVARALQDPPEEYRELPPVQKPVSDHELPLEPNYDSTYERYRGIFESASTMQLEIPVTPVAEPLQGKPTIPWIVEAPLNSVELLEAILKPSHPFQIHTAHHVQRRFDRAHGSKPLYSEYIRFQGQLERNREVSFIRVPASAEKILRHWLMGSFRPVVLYYISIPWTTGRIQCLAHPRALVMRDRPVAGISTYEILLAKKFRELGLSTSPVDLQRSLLKRGTTPLPETVWDWFAGRPGSTAALPYFTSARKIDLDRKNADAYLQREGHHTSESHIFAQCCLPTTTLKEVLERNDRHREKARKEIEAEARGIKVRGAKTRGTKKGI</sequence>
<dbReference type="HOGENOM" id="CLU_804315_0_0_1"/>
<reference evidence="1 2" key="1">
    <citation type="submission" date="2014-02" db="EMBL/GenBank/DDBJ databases">
        <title>The genome sequence of the entomopathogenic fungus Metarhizium robertsii ARSEF 2575.</title>
        <authorList>
            <person name="Giuliano Garisto Donzelli B."/>
            <person name="Roe B.A."/>
            <person name="Macmil S.L."/>
            <person name="Krasnoff S.B."/>
            <person name="Gibson D.M."/>
        </authorList>
    </citation>
    <scope>NUCLEOTIDE SEQUENCE [LARGE SCALE GENOMIC DNA]</scope>
    <source>
        <strain evidence="1 2">ARSEF 2575</strain>
    </source>
</reference>
<dbReference type="Proteomes" id="UP000030151">
    <property type="component" value="Unassembled WGS sequence"/>
</dbReference>
<evidence type="ECO:0000313" key="1">
    <source>
        <dbReference type="EMBL" id="EXU97468.1"/>
    </source>
</evidence>
<proteinExistence type="predicted"/>